<dbReference type="NCBIfam" id="TIGR00710">
    <property type="entry name" value="efflux_Bcr_CflA"/>
    <property type="match status" value="1"/>
</dbReference>
<evidence type="ECO:0000256" key="3">
    <source>
        <dbReference type="ARBA" id="ARBA00022448"/>
    </source>
</evidence>
<evidence type="ECO:0000313" key="11">
    <source>
        <dbReference type="Proteomes" id="UP001057474"/>
    </source>
</evidence>
<keyword evidence="4" id="KW-1003">Cell membrane</keyword>
<feature type="transmembrane region" description="Helical" evidence="8">
    <location>
        <begin position="209"/>
        <end position="233"/>
    </location>
</feature>
<feature type="transmembrane region" description="Helical" evidence="8">
    <location>
        <begin position="38"/>
        <end position="61"/>
    </location>
</feature>
<feature type="transmembrane region" description="Helical" evidence="8">
    <location>
        <begin position="98"/>
        <end position="119"/>
    </location>
</feature>
<feature type="transmembrane region" description="Helical" evidence="8">
    <location>
        <begin position="365"/>
        <end position="389"/>
    </location>
</feature>
<feature type="transmembrane region" description="Helical" evidence="8">
    <location>
        <begin position="7"/>
        <end position="26"/>
    </location>
</feature>
<dbReference type="InterPro" id="IPR020846">
    <property type="entry name" value="MFS_dom"/>
</dbReference>
<dbReference type="InterPro" id="IPR004812">
    <property type="entry name" value="Efflux_drug-R_Bcr/CmlA"/>
</dbReference>
<evidence type="ECO:0000256" key="6">
    <source>
        <dbReference type="ARBA" id="ARBA00022989"/>
    </source>
</evidence>
<evidence type="ECO:0000256" key="1">
    <source>
        <dbReference type="ARBA" id="ARBA00004651"/>
    </source>
</evidence>
<gene>
    <name evidence="10" type="ORF">J2N86_05900</name>
</gene>
<keyword evidence="6 8" id="KW-1133">Transmembrane helix</keyword>
<proteinExistence type="inferred from homology"/>
<dbReference type="PROSITE" id="PS50850">
    <property type="entry name" value="MFS"/>
    <property type="match status" value="1"/>
</dbReference>
<protein>
    <recommendedName>
        <fullName evidence="8">Bcr/CflA family efflux transporter</fullName>
    </recommendedName>
</protein>
<dbReference type="CDD" id="cd17320">
    <property type="entry name" value="MFS_MdfA_MDR_like"/>
    <property type="match status" value="1"/>
</dbReference>
<evidence type="ECO:0000256" key="4">
    <source>
        <dbReference type="ARBA" id="ARBA00022475"/>
    </source>
</evidence>
<reference evidence="10" key="1">
    <citation type="submission" date="2021-03" db="EMBL/GenBank/DDBJ databases">
        <title>Legionella lytica PCM 2298.</title>
        <authorList>
            <person name="Koper P."/>
        </authorList>
    </citation>
    <scope>NUCLEOTIDE SEQUENCE</scope>
    <source>
        <strain evidence="10">PCM 2298</strain>
    </source>
</reference>
<dbReference type="PANTHER" id="PTHR23502:SF132">
    <property type="entry name" value="POLYAMINE TRANSPORTER 2-RELATED"/>
    <property type="match status" value="1"/>
</dbReference>
<sequence length="397" mass="44227">MQDQRKVIISIFLLIVLQQIPVDIYLPSFPSMADYFSVAPPMIQDTLTMYLLGFGISPILWGPCSDKYGRKKVLFFSLALYNLAIFGSAISSSIYSMLIFRSLAGIAAGGLQVSTSAMARDITSDKSLLILSSYMSLIWAIIPIVAPVIGGYIHTYLGWQGNFYFILLWGLPIFYFIFHYLPETNHRLENYTFRSIVYRFAQLFRNTKFTFYVLTTGLSFSLTIAFCTAAPFLLQKDLGLNEVQFGWAMFFVAGGYLISVMTNSRLLTYFSAERIMQAGLLCSLAAVTLMVLLATLDVFTIISVVGPAFLIIFSQGLIFPNALGLAMNNLKHDFGLSSSLLTSCQLIIVGAASHFVTYFEHSSPLPLAMIMFGITALLSTLYVLFIFFIGNTERISE</sequence>
<keyword evidence="8" id="KW-0997">Cell inner membrane</keyword>
<organism evidence="10 11">
    <name type="scientific">Legionella lytica</name>
    <dbReference type="NCBI Taxonomy" id="96232"/>
    <lineage>
        <taxon>Bacteria</taxon>
        <taxon>Pseudomonadati</taxon>
        <taxon>Pseudomonadota</taxon>
        <taxon>Gammaproteobacteria</taxon>
        <taxon>Legionellales</taxon>
        <taxon>Legionellaceae</taxon>
        <taxon>Legionella</taxon>
    </lineage>
</organism>
<feature type="transmembrane region" description="Helical" evidence="8">
    <location>
        <begin position="245"/>
        <end position="266"/>
    </location>
</feature>
<evidence type="ECO:0000256" key="2">
    <source>
        <dbReference type="ARBA" id="ARBA00006236"/>
    </source>
</evidence>
<feature type="transmembrane region" description="Helical" evidence="8">
    <location>
        <begin position="278"/>
        <end position="302"/>
    </location>
</feature>
<feature type="transmembrane region" description="Helical" evidence="8">
    <location>
        <begin position="73"/>
        <end position="92"/>
    </location>
</feature>
<keyword evidence="5 8" id="KW-0812">Transmembrane</keyword>
<dbReference type="InterPro" id="IPR011701">
    <property type="entry name" value="MFS"/>
</dbReference>
<feature type="transmembrane region" description="Helical" evidence="8">
    <location>
        <begin position="163"/>
        <end position="181"/>
    </location>
</feature>
<dbReference type="Pfam" id="PF07690">
    <property type="entry name" value="MFS_1"/>
    <property type="match status" value="1"/>
</dbReference>
<keyword evidence="7 8" id="KW-0472">Membrane</keyword>
<evidence type="ECO:0000259" key="9">
    <source>
        <dbReference type="PROSITE" id="PS50850"/>
    </source>
</evidence>
<comment type="similarity">
    <text evidence="2 8">Belongs to the major facilitator superfamily. Bcr/CmlA family.</text>
</comment>
<dbReference type="SUPFAM" id="SSF103473">
    <property type="entry name" value="MFS general substrate transporter"/>
    <property type="match status" value="1"/>
</dbReference>
<keyword evidence="11" id="KW-1185">Reference proteome</keyword>
<feature type="transmembrane region" description="Helical" evidence="8">
    <location>
        <begin position="131"/>
        <end position="157"/>
    </location>
</feature>
<comment type="subcellular location">
    <subcellularLocation>
        <location evidence="8">Cell inner membrane</location>
        <topology evidence="8">Multi-pass membrane protein</topology>
    </subcellularLocation>
    <subcellularLocation>
        <location evidence="1">Cell membrane</location>
        <topology evidence="1">Multi-pass membrane protein</topology>
    </subcellularLocation>
</comment>
<feature type="transmembrane region" description="Helical" evidence="8">
    <location>
        <begin position="339"/>
        <end position="359"/>
    </location>
</feature>
<dbReference type="Gene3D" id="1.20.1720.10">
    <property type="entry name" value="Multidrug resistance protein D"/>
    <property type="match status" value="1"/>
</dbReference>
<accession>A0ABY4YB00</accession>
<feature type="transmembrane region" description="Helical" evidence="8">
    <location>
        <begin position="308"/>
        <end position="327"/>
    </location>
</feature>
<evidence type="ECO:0000256" key="5">
    <source>
        <dbReference type="ARBA" id="ARBA00022692"/>
    </source>
</evidence>
<keyword evidence="3 8" id="KW-0813">Transport</keyword>
<dbReference type="InterPro" id="IPR036259">
    <property type="entry name" value="MFS_trans_sf"/>
</dbReference>
<dbReference type="EMBL" id="CP071527">
    <property type="protein sequence ID" value="USQ14833.1"/>
    <property type="molecule type" value="Genomic_DNA"/>
</dbReference>
<name>A0ABY4YB00_9GAMM</name>
<dbReference type="PANTHER" id="PTHR23502">
    <property type="entry name" value="MAJOR FACILITATOR SUPERFAMILY"/>
    <property type="match status" value="1"/>
</dbReference>
<feature type="domain" description="Major facilitator superfamily (MFS) profile" evidence="9">
    <location>
        <begin position="7"/>
        <end position="394"/>
    </location>
</feature>
<evidence type="ECO:0000256" key="8">
    <source>
        <dbReference type="RuleBase" id="RU365088"/>
    </source>
</evidence>
<dbReference type="RefSeq" id="WP_252581697.1">
    <property type="nucleotide sequence ID" value="NZ_CP071527.1"/>
</dbReference>
<evidence type="ECO:0000313" key="10">
    <source>
        <dbReference type="EMBL" id="USQ14833.1"/>
    </source>
</evidence>
<evidence type="ECO:0000256" key="7">
    <source>
        <dbReference type="ARBA" id="ARBA00023136"/>
    </source>
</evidence>
<dbReference type="Proteomes" id="UP001057474">
    <property type="component" value="Chromosome"/>
</dbReference>